<gene>
    <name evidence="1" type="ORF">H8S18_12100</name>
</gene>
<protein>
    <submittedName>
        <fullName evidence="1">Uncharacterized protein</fullName>
    </submittedName>
</protein>
<organism evidence="1 2">
    <name type="scientific">Christensenella tenuis</name>
    <dbReference type="NCBI Taxonomy" id="2763033"/>
    <lineage>
        <taxon>Bacteria</taxon>
        <taxon>Bacillati</taxon>
        <taxon>Bacillota</taxon>
        <taxon>Clostridia</taxon>
        <taxon>Christensenellales</taxon>
        <taxon>Christensenellaceae</taxon>
        <taxon>Christensenella</taxon>
    </lineage>
</organism>
<name>A0ABR7EH30_9FIRM</name>
<dbReference type="RefSeq" id="WP_186858523.1">
    <property type="nucleotide sequence ID" value="NZ_JACOON010000006.1"/>
</dbReference>
<dbReference type="EMBL" id="JACOON010000006">
    <property type="protein sequence ID" value="MBC5649082.1"/>
    <property type="molecule type" value="Genomic_DNA"/>
</dbReference>
<keyword evidence="2" id="KW-1185">Reference proteome</keyword>
<evidence type="ECO:0000313" key="2">
    <source>
        <dbReference type="Proteomes" id="UP000606889"/>
    </source>
</evidence>
<sequence length="83" mass="9156">MATFTDENGKVLTDEELERAAGGFGIFNGKTGRSKMRWKVCPKCGGTDFKVDPDPTITKTGRENGLYYACKKCGWTGWIGNNE</sequence>
<evidence type="ECO:0000313" key="1">
    <source>
        <dbReference type="EMBL" id="MBC5649082.1"/>
    </source>
</evidence>
<dbReference type="Proteomes" id="UP000606889">
    <property type="component" value="Unassembled WGS sequence"/>
</dbReference>
<accession>A0ABR7EH30</accession>
<comment type="caution">
    <text evidence="1">The sequence shown here is derived from an EMBL/GenBank/DDBJ whole genome shotgun (WGS) entry which is preliminary data.</text>
</comment>
<reference evidence="1 2" key="1">
    <citation type="submission" date="2020-08" db="EMBL/GenBank/DDBJ databases">
        <title>Genome public.</title>
        <authorList>
            <person name="Liu C."/>
            <person name="Sun Q."/>
        </authorList>
    </citation>
    <scope>NUCLEOTIDE SEQUENCE [LARGE SCALE GENOMIC DNA]</scope>
    <source>
        <strain evidence="1 2">NSJ-35</strain>
    </source>
</reference>
<proteinExistence type="predicted"/>